<keyword evidence="4" id="KW-1003">Cell membrane</keyword>
<evidence type="ECO:0000256" key="6">
    <source>
        <dbReference type="ARBA" id="ARBA00022692"/>
    </source>
</evidence>
<evidence type="ECO:0000256" key="11">
    <source>
        <dbReference type="ARBA" id="ARBA00023055"/>
    </source>
</evidence>
<comment type="subcellular location">
    <subcellularLocation>
        <location evidence="1">Cell membrane</location>
        <topology evidence="1">Multi-pass membrane protein</topology>
    </subcellularLocation>
    <subcellularLocation>
        <location evidence="17">Peroxisome membrane</location>
    </subcellularLocation>
</comment>
<name>A0A343CWX5_PENVA</name>
<evidence type="ECO:0000256" key="8">
    <source>
        <dbReference type="ARBA" id="ARBA00022832"/>
    </source>
</evidence>
<dbReference type="OrthoDB" id="288590at2759"/>
<keyword evidence="8" id="KW-0443">Lipid metabolism</keyword>
<comment type="catalytic activity">
    <reaction evidence="18">
        <text>tetracosanoate + ATP + CoA = tetracosanoyl-CoA + AMP + diphosphate</text>
        <dbReference type="Rhea" id="RHEA:33639"/>
        <dbReference type="ChEBI" id="CHEBI:30616"/>
        <dbReference type="ChEBI" id="CHEBI:31014"/>
        <dbReference type="ChEBI" id="CHEBI:33019"/>
        <dbReference type="ChEBI" id="CHEBI:57287"/>
        <dbReference type="ChEBI" id="CHEBI:65052"/>
        <dbReference type="ChEBI" id="CHEBI:456215"/>
    </reaction>
    <physiologicalReaction direction="left-to-right" evidence="18">
        <dbReference type="Rhea" id="RHEA:33640"/>
    </physiologicalReaction>
</comment>
<evidence type="ECO:0000313" key="26">
    <source>
        <dbReference type="EMBL" id="ARO77488.1"/>
    </source>
</evidence>
<dbReference type="SUPFAM" id="SSF56801">
    <property type="entry name" value="Acetyl-CoA synthetase-like"/>
    <property type="match status" value="1"/>
</dbReference>
<dbReference type="GO" id="GO:0004467">
    <property type="term" value="F:long-chain fatty acid-CoA ligase activity"/>
    <property type="evidence" value="ECO:0007669"/>
    <property type="project" value="UniProtKB-EC"/>
</dbReference>
<keyword evidence="9" id="KW-0067">ATP-binding</keyword>
<evidence type="ECO:0000256" key="18">
    <source>
        <dbReference type="ARBA" id="ARBA00048666"/>
    </source>
</evidence>
<dbReference type="Pfam" id="PF13193">
    <property type="entry name" value="AMP-binding_C"/>
    <property type="match status" value="1"/>
</dbReference>
<keyword evidence="13" id="KW-0576">Peroxisome</keyword>
<dbReference type="Gene3D" id="3.40.50.12780">
    <property type="entry name" value="N-terminal domain of ligase-like"/>
    <property type="match status" value="1"/>
</dbReference>
<evidence type="ECO:0000256" key="10">
    <source>
        <dbReference type="ARBA" id="ARBA00022989"/>
    </source>
</evidence>
<dbReference type="InterPro" id="IPR000873">
    <property type="entry name" value="AMP-dep_synth/lig_dom"/>
</dbReference>
<dbReference type="InterPro" id="IPR020845">
    <property type="entry name" value="AMP-binding_CS"/>
</dbReference>
<evidence type="ECO:0000256" key="3">
    <source>
        <dbReference type="ARBA" id="ARBA00022448"/>
    </source>
</evidence>
<evidence type="ECO:0000256" key="14">
    <source>
        <dbReference type="ARBA" id="ARBA00026121"/>
    </source>
</evidence>
<evidence type="ECO:0000256" key="1">
    <source>
        <dbReference type="ARBA" id="ARBA00004651"/>
    </source>
</evidence>
<evidence type="ECO:0000256" key="16">
    <source>
        <dbReference type="ARBA" id="ARBA00041297"/>
    </source>
</evidence>
<evidence type="ECO:0000256" key="17">
    <source>
        <dbReference type="ARBA" id="ARBA00046271"/>
    </source>
</evidence>
<comment type="catalytic activity">
    <reaction evidence="15">
        <text>a very long-chain fatty acid + ATP + CoA = a very long-chain fatty acyl-CoA + AMP + diphosphate</text>
        <dbReference type="Rhea" id="RHEA:54536"/>
        <dbReference type="ChEBI" id="CHEBI:30616"/>
        <dbReference type="ChEBI" id="CHEBI:33019"/>
        <dbReference type="ChEBI" id="CHEBI:57287"/>
        <dbReference type="ChEBI" id="CHEBI:58950"/>
        <dbReference type="ChEBI" id="CHEBI:138261"/>
        <dbReference type="ChEBI" id="CHEBI:456215"/>
    </reaction>
    <physiologicalReaction direction="left-to-right" evidence="15">
        <dbReference type="Rhea" id="RHEA:54537"/>
    </physiologicalReaction>
</comment>
<dbReference type="GO" id="GO:0005778">
    <property type="term" value="C:peroxisomal membrane"/>
    <property type="evidence" value="ECO:0007669"/>
    <property type="project" value="UniProtKB-SubCell"/>
</dbReference>
<gene>
    <name evidence="26" type="primary">FATP</name>
</gene>
<dbReference type="NCBIfam" id="NF006134">
    <property type="entry name" value="PRK08279.1"/>
    <property type="match status" value="1"/>
</dbReference>
<protein>
    <recommendedName>
        <fullName evidence="20">Very long-chain fatty acid transport protein</fullName>
        <ecNumber evidence="14">6.2.1.3</ecNumber>
    </recommendedName>
    <alternativeName>
        <fullName evidence="16">Long-chain-fatty-acid--CoA ligase</fullName>
    </alternativeName>
    <alternativeName>
        <fullName evidence="21">Very-long-chain acyl-CoA synthetase</fullName>
    </alternativeName>
</protein>
<feature type="signal peptide" evidence="23">
    <location>
        <begin position="1"/>
        <end position="17"/>
    </location>
</feature>
<organism evidence="26">
    <name type="scientific">Penaeus vannamei</name>
    <name type="common">Whiteleg shrimp</name>
    <name type="synonym">Litopenaeus vannamei</name>
    <dbReference type="NCBI Taxonomy" id="6689"/>
    <lineage>
        <taxon>Eukaryota</taxon>
        <taxon>Metazoa</taxon>
        <taxon>Ecdysozoa</taxon>
        <taxon>Arthropoda</taxon>
        <taxon>Crustacea</taxon>
        <taxon>Multicrustacea</taxon>
        <taxon>Malacostraca</taxon>
        <taxon>Eumalacostraca</taxon>
        <taxon>Eucarida</taxon>
        <taxon>Decapoda</taxon>
        <taxon>Dendrobranchiata</taxon>
        <taxon>Penaeoidea</taxon>
        <taxon>Penaeidae</taxon>
        <taxon>Penaeus</taxon>
    </lineage>
</organism>
<dbReference type="AlphaFoldDB" id="A0A343CWX5"/>
<evidence type="ECO:0000259" key="25">
    <source>
        <dbReference type="Pfam" id="PF13193"/>
    </source>
</evidence>
<keyword evidence="5" id="KW-0436">Ligase</keyword>
<dbReference type="GO" id="GO:0005789">
    <property type="term" value="C:endoplasmic reticulum membrane"/>
    <property type="evidence" value="ECO:0007669"/>
    <property type="project" value="TreeGrafter"/>
</dbReference>
<keyword evidence="12 22" id="KW-0472">Membrane</keyword>
<dbReference type="FunFam" id="3.40.50.12780:FF:000019">
    <property type="entry name" value="Long-chain fatty acid transporter"/>
    <property type="match status" value="1"/>
</dbReference>
<feature type="chain" id="PRO_5016625251" description="Very long-chain fatty acid transport protein" evidence="23">
    <location>
        <begin position="18"/>
        <end position="645"/>
    </location>
</feature>
<dbReference type="Pfam" id="PF00501">
    <property type="entry name" value="AMP-binding"/>
    <property type="match status" value="1"/>
</dbReference>
<evidence type="ECO:0000256" key="5">
    <source>
        <dbReference type="ARBA" id="ARBA00022598"/>
    </source>
</evidence>
<dbReference type="EC" id="6.2.1.3" evidence="14"/>
<dbReference type="GO" id="GO:0044539">
    <property type="term" value="P:long-chain fatty acid import into cell"/>
    <property type="evidence" value="ECO:0007669"/>
    <property type="project" value="TreeGrafter"/>
</dbReference>
<proteinExistence type="evidence at transcript level"/>
<dbReference type="GO" id="GO:0005524">
    <property type="term" value="F:ATP binding"/>
    <property type="evidence" value="ECO:0007669"/>
    <property type="project" value="UniProtKB-KW"/>
</dbReference>
<evidence type="ECO:0000256" key="20">
    <source>
        <dbReference type="ARBA" id="ARBA00068795"/>
    </source>
</evidence>
<evidence type="ECO:0000259" key="24">
    <source>
        <dbReference type="Pfam" id="PF00501"/>
    </source>
</evidence>
<dbReference type="PANTHER" id="PTHR43107:SF15">
    <property type="entry name" value="FATTY ACID TRANSPORT PROTEIN 3, ISOFORM A"/>
    <property type="match status" value="1"/>
</dbReference>
<dbReference type="PROSITE" id="PS00455">
    <property type="entry name" value="AMP_BINDING"/>
    <property type="match status" value="1"/>
</dbReference>
<evidence type="ECO:0000256" key="13">
    <source>
        <dbReference type="ARBA" id="ARBA00023140"/>
    </source>
</evidence>
<dbReference type="InterPro" id="IPR045851">
    <property type="entry name" value="AMP-bd_C_sf"/>
</dbReference>
<feature type="domain" description="AMP-dependent synthetase/ligase" evidence="24">
    <location>
        <begin position="84"/>
        <end position="444"/>
    </location>
</feature>
<dbReference type="Gene3D" id="3.30.300.30">
    <property type="match status" value="1"/>
</dbReference>
<evidence type="ECO:0000256" key="2">
    <source>
        <dbReference type="ARBA" id="ARBA00006432"/>
    </source>
</evidence>
<keyword evidence="23" id="KW-0732">Signal</keyword>
<keyword evidence="3" id="KW-0813">Transport</keyword>
<evidence type="ECO:0000256" key="4">
    <source>
        <dbReference type="ARBA" id="ARBA00022475"/>
    </source>
</evidence>
<keyword evidence="11" id="KW-0445">Lipid transport</keyword>
<dbReference type="EMBL" id="KY271629">
    <property type="protein sequence ID" value="ARO77488.1"/>
    <property type="molecule type" value="mRNA"/>
</dbReference>
<evidence type="ECO:0000256" key="9">
    <source>
        <dbReference type="ARBA" id="ARBA00022840"/>
    </source>
</evidence>
<evidence type="ECO:0000256" key="19">
    <source>
        <dbReference type="ARBA" id="ARBA00060276"/>
    </source>
</evidence>
<feature type="transmembrane region" description="Helical" evidence="22">
    <location>
        <begin position="289"/>
        <end position="311"/>
    </location>
</feature>
<dbReference type="PANTHER" id="PTHR43107">
    <property type="entry name" value="LONG-CHAIN FATTY ACID TRANSPORT PROTEIN"/>
    <property type="match status" value="1"/>
</dbReference>
<comment type="similarity">
    <text evidence="2">Belongs to the ATP-dependent AMP-binding enzyme family.</text>
</comment>
<dbReference type="FunFam" id="3.30.300.30:FF:000002">
    <property type="entry name" value="Long-chain fatty acid transport protein 1"/>
    <property type="match status" value="1"/>
</dbReference>
<evidence type="ECO:0000256" key="12">
    <source>
        <dbReference type="ARBA" id="ARBA00023136"/>
    </source>
</evidence>
<evidence type="ECO:0000256" key="22">
    <source>
        <dbReference type="SAM" id="Phobius"/>
    </source>
</evidence>
<evidence type="ECO:0000256" key="15">
    <source>
        <dbReference type="ARBA" id="ARBA00036527"/>
    </source>
</evidence>
<dbReference type="InterPro" id="IPR025110">
    <property type="entry name" value="AMP-bd_C"/>
</dbReference>
<reference evidence="26" key="1">
    <citation type="submission" date="2016-11" db="EMBL/GenBank/DDBJ databases">
        <authorList>
            <person name="Jaros S."/>
            <person name="Januszkiewicz K."/>
            <person name="Wedrychowicz H."/>
        </authorList>
    </citation>
    <scope>NUCLEOTIDE SEQUENCE</scope>
</reference>
<evidence type="ECO:0000256" key="21">
    <source>
        <dbReference type="ARBA" id="ARBA00078285"/>
    </source>
</evidence>
<dbReference type="GO" id="GO:0005886">
    <property type="term" value="C:plasma membrane"/>
    <property type="evidence" value="ECO:0007669"/>
    <property type="project" value="UniProtKB-SubCell"/>
</dbReference>
<feature type="transmembrane region" description="Helical" evidence="22">
    <location>
        <begin position="29"/>
        <end position="49"/>
    </location>
</feature>
<accession>A0A343CWX5</accession>
<feature type="domain" description="AMP-binding enzyme C-terminal" evidence="25">
    <location>
        <begin position="521"/>
        <end position="597"/>
    </location>
</feature>
<dbReference type="InterPro" id="IPR042099">
    <property type="entry name" value="ANL_N_sf"/>
</dbReference>
<keyword evidence="7" id="KW-0547">Nucleotide-binding</keyword>
<comment type="function">
    <text evidence="19">Acyl-CoA synthetase required for both the import of long chain fatty acids (LCFAs) (C14-C18) and the activation very long chain fatty acids (VLCFAs) (C20-C26) by esterification of the fatty acids into metabolically active CoA-thioesters for subsequent degradation or incorporation into phospholipids. The transport and fatty acyl-CoA synthetase activities are genetically separable and are thus independent activities. Esterifies VLCFAs in the peroxisome matrix. The VLCFAs are actively transported into peroxisomes by a PXA1-PXA2 heterodimeric transporter in the peroxisomal membrane.</text>
</comment>
<dbReference type="GO" id="GO:0005324">
    <property type="term" value="F:long-chain fatty acid transmembrane transporter activity"/>
    <property type="evidence" value="ECO:0007669"/>
    <property type="project" value="TreeGrafter"/>
</dbReference>
<sequence>MWPSVITLALYLLLSWAELLPGTMVMGTALATYLLLGGHVTLWQIYYTLPRDLRGLYRYLKLQYRIRRAKRLNQSVPKISRDIARENAEKVAFYFEDEKWTFKEVDEFSNRVGNYFSAQGISKGDSVALSMENRVEYVCLWLGLTKIGCVPALINFHLRQEPLKHCIRVAKRCKAIVVGAELQDELATVLDEDDLKALPVFVSGKRDAAIKIPGGIDADEGLKNASSQVPPQLEAVGFVDDMVYIYTSGTTGLPKAAVIKHSRGVLAVAAGVSMIGLDSNDIVYSPLPLYHLAAGILGSGMALVSGITVVLRKKFSASGYWPDCIKYNVTAAQYIGEICRYLYNLPPKPEDTQHNVRIMFGNGLRPTLWDDFQKRFAIPTISEFYGSTEGNANIINIDGRKGAVGFVSVLFPSVYPVALLKVDQDTGEILRGPDGLCIRCQPGEAGEFVGKIVRGDPVRDFHGYADETASKKKVVRDVFRKGDAAFLSGDILVMDEEGYLYFKDRTGDTYRWKGENVSTAEVESIVSGAVGNADVVVYGVEVPGAESRAGMAAVKRKDDQDLDLTALYAALESSLAAYARPLFIRWASALERTGTFKLKKVPLQKEGFNPKAVKDPIFFLDGKNRKFIPLTEQLYEDIVGGRVRV</sequence>
<evidence type="ECO:0000256" key="23">
    <source>
        <dbReference type="SAM" id="SignalP"/>
    </source>
</evidence>
<keyword evidence="8" id="KW-0276">Fatty acid metabolism</keyword>
<keyword evidence="6 22" id="KW-0812">Transmembrane</keyword>
<keyword evidence="10 22" id="KW-1133">Transmembrane helix</keyword>
<evidence type="ECO:0000256" key="7">
    <source>
        <dbReference type="ARBA" id="ARBA00022741"/>
    </source>
</evidence>